<name>A0A2T7PK09_POMCA</name>
<evidence type="ECO:0000313" key="4">
    <source>
        <dbReference type="Proteomes" id="UP000245119"/>
    </source>
</evidence>
<protein>
    <recommendedName>
        <fullName evidence="5">Mob1/phocein family protein</fullName>
    </recommendedName>
</protein>
<evidence type="ECO:0008006" key="5">
    <source>
        <dbReference type="Google" id="ProtNLM"/>
    </source>
</evidence>
<reference evidence="3 4" key="1">
    <citation type="submission" date="2018-04" db="EMBL/GenBank/DDBJ databases">
        <title>The genome of golden apple snail Pomacea canaliculata provides insight into stress tolerance and invasive adaptation.</title>
        <authorList>
            <person name="Liu C."/>
            <person name="Liu B."/>
            <person name="Ren Y."/>
            <person name="Zhang Y."/>
            <person name="Wang H."/>
            <person name="Li S."/>
            <person name="Jiang F."/>
            <person name="Yin L."/>
            <person name="Zhang G."/>
            <person name="Qian W."/>
            <person name="Fan W."/>
        </authorList>
    </citation>
    <scope>NUCLEOTIDE SEQUENCE [LARGE SCALE GENOMIC DNA]</scope>
    <source>
        <strain evidence="3">SZHN2017</strain>
        <tissue evidence="3">Muscle</tissue>
    </source>
</reference>
<dbReference type="Proteomes" id="UP000245119">
    <property type="component" value="Linkage Group LG3"/>
</dbReference>
<evidence type="ECO:0000256" key="2">
    <source>
        <dbReference type="SAM" id="MobiDB-lite"/>
    </source>
</evidence>
<dbReference type="STRING" id="400727.A0A2T7PK09"/>
<comment type="caution">
    <text evidence="3">The sequence shown here is derived from an EMBL/GenBank/DDBJ whole genome shotgun (WGS) entry which is preliminary data.</text>
</comment>
<feature type="region of interest" description="Disordered" evidence="2">
    <location>
        <begin position="216"/>
        <end position="295"/>
    </location>
</feature>
<feature type="binding site" evidence="1">
    <location>
        <position position="163"/>
    </location>
    <ligand>
        <name>Zn(2+)</name>
        <dbReference type="ChEBI" id="CHEBI:29105"/>
    </ligand>
</feature>
<keyword evidence="1" id="KW-0479">Metal-binding</keyword>
<dbReference type="SMART" id="SM01388">
    <property type="entry name" value="Mob1_phocein"/>
    <property type="match status" value="1"/>
</dbReference>
<dbReference type="OrthoDB" id="8170117at2759"/>
<evidence type="ECO:0000313" key="3">
    <source>
        <dbReference type="EMBL" id="PVD33776.1"/>
    </source>
</evidence>
<dbReference type="SUPFAM" id="SSF101152">
    <property type="entry name" value="Mob1/phocein"/>
    <property type="match status" value="1"/>
</dbReference>
<feature type="compositionally biased region" description="Polar residues" evidence="2">
    <location>
        <begin position="237"/>
        <end position="249"/>
    </location>
</feature>
<evidence type="ECO:0000256" key="1">
    <source>
        <dbReference type="PIRSR" id="PIRSR605301-1"/>
    </source>
</evidence>
<dbReference type="InterPro" id="IPR005301">
    <property type="entry name" value="MOB_kinase_act_fam"/>
</dbReference>
<keyword evidence="1" id="KW-0862">Zinc</keyword>
<dbReference type="AlphaFoldDB" id="A0A2T7PK09"/>
<dbReference type="Gene3D" id="1.20.140.30">
    <property type="entry name" value="MOB kinase activator"/>
    <property type="match status" value="1"/>
</dbReference>
<accession>A0A2T7PK09</accession>
<feature type="binding site" evidence="1">
    <location>
        <position position="83"/>
    </location>
    <ligand>
        <name>Zn(2+)</name>
        <dbReference type="ChEBI" id="CHEBI:29105"/>
    </ligand>
</feature>
<proteinExistence type="predicted"/>
<gene>
    <name evidence="3" type="ORF">C0Q70_05036</name>
</gene>
<dbReference type="EMBL" id="PZQS01000003">
    <property type="protein sequence ID" value="PVD33776.1"/>
    <property type="molecule type" value="Genomic_DNA"/>
</dbReference>
<feature type="binding site" evidence="1">
    <location>
        <position position="88"/>
    </location>
    <ligand>
        <name>Zn(2+)</name>
        <dbReference type="ChEBI" id="CHEBI:29105"/>
    </ligand>
</feature>
<organism evidence="3 4">
    <name type="scientific">Pomacea canaliculata</name>
    <name type="common">Golden apple snail</name>
    <dbReference type="NCBI Taxonomy" id="400727"/>
    <lineage>
        <taxon>Eukaryota</taxon>
        <taxon>Metazoa</taxon>
        <taxon>Spiralia</taxon>
        <taxon>Lophotrochozoa</taxon>
        <taxon>Mollusca</taxon>
        <taxon>Gastropoda</taxon>
        <taxon>Caenogastropoda</taxon>
        <taxon>Architaenioglossa</taxon>
        <taxon>Ampullarioidea</taxon>
        <taxon>Ampullariidae</taxon>
        <taxon>Pomacea</taxon>
    </lineage>
</organism>
<dbReference type="PANTHER" id="PTHR22599">
    <property type="entry name" value="MPS ONE BINDER KINASE ACTIVATOR-LIKE MOB"/>
    <property type="match status" value="1"/>
</dbReference>
<keyword evidence="4" id="KW-1185">Reference proteome</keyword>
<feature type="binding site" evidence="1">
    <location>
        <position position="168"/>
    </location>
    <ligand>
        <name>Zn(2+)</name>
        <dbReference type="ChEBI" id="CHEBI:29105"/>
    </ligand>
</feature>
<dbReference type="InterPro" id="IPR036703">
    <property type="entry name" value="MOB_kinase_act_sf"/>
</dbReference>
<sequence length="295" mass="33092">MQGNARVFQERSAQRQRFAYSPHLRRAEAVFGGELPATARDRCGFPPACQAASNLDTNEWLATHTISFFNHVNLMYGVVSEYCTPETCSSMVGPDNVQYHSQDEKGKKVKQTAPQYIDNMMSYIQKSVTDESVFPTKFGQDFPSCFCDTIRKIHRYLFHVLAHLYHSHYGLLAQLGLQGHLNTLFMHFMVFSTHFHLIDEKETDVLQDLHKGLLRAMQDPNENSEKVRSNEGDGDVPQTQSGRGSSQEIDSAGVLSDKSRSPTEFRSKSGSENGSVAREDALGQKGRVLVDIPPT</sequence>
<dbReference type="Pfam" id="PF03637">
    <property type="entry name" value="Mob1_phocein"/>
    <property type="match status" value="1"/>
</dbReference>
<feature type="compositionally biased region" description="Basic and acidic residues" evidence="2">
    <location>
        <begin position="257"/>
        <end position="269"/>
    </location>
</feature>